<dbReference type="PANTHER" id="PTHR30417:SF1">
    <property type="entry name" value="N-ACETYLMURAMOYL-L-ALANINE AMIDASE AMID"/>
    <property type="match status" value="1"/>
</dbReference>
<evidence type="ECO:0000313" key="8">
    <source>
        <dbReference type="Proteomes" id="UP000198896"/>
    </source>
</evidence>
<dbReference type="InterPro" id="IPR002502">
    <property type="entry name" value="Amidase_domain"/>
</dbReference>
<keyword evidence="3" id="KW-0378">Hydrolase</keyword>
<organism evidence="7 8">
    <name type="scientific">Succiniclasticum ruminis DSM 9236</name>
    <dbReference type="NCBI Taxonomy" id="1123323"/>
    <lineage>
        <taxon>Bacteria</taxon>
        <taxon>Bacillati</taxon>
        <taxon>Bacillota</taxon>
        <taxon>Negativicutes</taxon>
        <taxon>Acidaminococcales</taxon>
        <taxon>Acidaminococcaceae</taxon>
        <taxon>Succiniclasticum</taxon>
    </lineage>
</organism>
<dbReference type="Gene3D" id="3.40.80.10">
    <property type="entry name" value="Peptidoglycan recognition protein-like"/>
    <property type="match status" value="1"/>
</dbReference>
<evidence type="ECO:0000256" key="4">
    <source>
        <dbReference type="ARBA" id="ARBA00023316"/>
    </source>
</evidence>
<dbReference type="EMBL" id="FONL01000007">
    <property type="protein sequence ID" value="SFE47009.1"/>
    <property type="molecule type" value="Genomic_DNA"/>
</dbReference>
<dbReference type="EC" id="3.5.1.28" evidence="2"/>
<dbReference type="SUPFAM" id="SSF55846">
    <property type="entry name" value="N-acetylmuramoyl-L-alanine amidase-like"/>
    <property type="match status" value="1"/>
</dbReference>
<evidence type="ECO:0000256" key="3">
    <source>
        <dbReference type="ARBA" id="ARBA00022801"/>
    </source>
</evidence>
<feature type="chain" id="PRO_5011755952" description="N-acetylmuramoyl-L-alanine amidase" evidence="5">
    <location>
        <begin position="20"/>
        <end position="243"/>
    </location>
</feature>
<comment type="catalytic activity">
    <reaction evidence="1">
        <text>Hydrolyzes the link between N-acetylmuramoyl residues and L-amino acid residues in certain cell-wall glycopeptides.</text>
        <dbReference type="EC" id="3.5.1.28"/>
    </reaction>
</comment>
<dbReference type="InterPro" id="IPR036505">
    <property type="entry name" value="Amidase/PGRP_sf"/>
</dbReference>
<dbReference type="Proteomes" id="UP000198896">
    <property type="component" value="Unassembled WGS sequence"/>
</dbReference>
<feature type="signal peptide" evidence="5">
    <location>
        <begin position="1"/>
        <end position="19"/>
    </location>
</feature>
<name>A0A1I2ATD7_9FIRM</name>
<dbReference type="Pfam" id="PF01510">
    <property type="entry name" value="Amidase_2"/>
    <property type="match status" value="1"/>
</dbReference>
<dbReference type="GO" id="GO:0009253">
    <property type="term" value="P:peptidoglycan catabolic process"/>
    <property type="evidence" value="ECO:0007669"/>
    <property type="project" value="InterPro"/>
</dbReference>
<evidence type="ECO:0000313" key="7">
    <source>
        <dbReference type="EMBL" id="SFE47009.1"/>
    </source>
</evidence>
<evidence type="ECO:0000256" key="1">
    <source>
        <dbReference type="ARBA" id="ARBA00001561"/>
    </source>
</evidence>
<dbReference type="SMART" id="SM00644">
    <property type="entry name" value="Ami_2"/>
    <property type="match status" value="1"/>
</dbReference>
<protein>
    <recommendedName>
        <fullName evidence="2">N-acetylmuramoyl-L-alanine amidase</fullName>
        <ecNumber evidence="2">3.5.1.28</ecNumber>
    </recommendedName>
</protein>
<gene>
    <name evidence="7" type="ORF">SAMN05216245_10719</name>
</gene>
<sequence length="243" mass="27766">MKRLLIVMFALLFCLPVFASGGKNTTDKGKTADLSTVKSEANEASTSLRTVTAPVIIDRPVRLTEYRKQLTREYAFLHYGEEFTEIVPQAVIVHWTESPETDGVYDYFYKEVRKDGTLNVCSQFLVDRDGTIFRLTPETMLDRHAIGYNWCAIGIENVGGTDRKEDLTPAQLQANVLLIRYLREKYPTVRYVWGHYQQKSAEKSGLYKESVSGYYHAKVDPGPKFMKALQKNLKDTGLLFFKP</sequence>
<dbReference type="GO" id="GO:0009254">
    <property type="term" value="P:peptidoglycan turnover"/>
    <property type="evidence" value="ECO:0007669"/>
    <property type="project" value="TreeGrafter"/>
</dbReference>
<reference evidence="7 8" key="1">
    <citation type="submission" date="2016-10" db="EMBL/GenBank/DDBJ databases">
        <authorList>
            <person name="de Groot N.N."/>
        </authorList>
    </citation>
    <scope>NUCLEOTIDE SEQUENCE [LARGE SCALE GENOMIC DNA]</scope>
    <source>
        <strain evidence="7 8">DSM 9236</strain>
    </source>
</reference>
<accession>A0A1I2ATD7</accession>
<dbReference type="GO" id="GO:0071555">
    <property type="term" value="P:cell wall organization"/>
    <property type="evidence" value="ECO:0007669"/>
    <property type="project" value="UniProtKB-KW"/>
</dbReference>
<dbReference type="STRING" id="1123323.SAMN05216245_10719"/>
<keyword evidence="5" id="KW-0732">Signal</keyword>
<evidence type="ECO:0000259" key="6">
    <source>
        <dbReference type="SMART" id="SM00644"/>
    </source>
</evidence>
<dbReference type="PANTHER" id="PTHR30417">
    <property type="entry name" value="N-ACETYLMURAMOYL-L-ALANINE AMIDASE AMID"/>
    <property type="match status" value="1"/>
</dbReference>
<keyword evidence="4" id="KW-0961">Cell wall biogenesis/degradation</keyword>
<feature type="domain" description="N-acetylmuramoyl-L-alanine amidase" evidence="6">
    <location>
        <begin position="78"/>
        <end position="222"/>
    </location>
</feature>
<proteinExistence type="predicted"/>
<dbReference type="InterPro" id="IPR051206">
    <property type="entry name" value="NAMLAA_amidase_2"/>
</dbReference>
<keyword evidence="8" id="KW-1185">Reference proteome</keyword>
<dbReference type="CDD" id="cd06583">
    <property type="entry name" value="PGRP"/>
    <property type="match status" value="1"/>
</dbReference>
<dbReference type="RefSeq" id="WP_245763662.1">
    <property type="nucleotide sequence ID" value="NZ_FONL01000007.1"/>
</dbReference>
<dbReference type="AlphaFoldDB" id="A0A1I2ATD7"/>
<evidence type="ECO:0000256" key="5">
    <source>
        <dbReference type="SAM" id="SignalP"/>
    </source>
</evidence>
<dbReference type="GO" id="GO:0008745">
    <property type="term" value="F:N-acetylmuramoyl-L-alanine amidase activity"/>
    <property type="evidence" value="ECO:0007669"/>
    <property type="project" value="UniProtKB-EC"/>
</dbReference>
<evidence type="ECO:0000256" key="2">
    <source>
        <dbReference type="ARBA" id="ARBA00011901"/>
    </source>
</evidence>